<evidence type="ECO:0000313" key="5">
    <source>
        <dbReference type="Proteomes" id="UP000199013"/>
    </source>
</evidence>
<dbReference type="GO" id="GO:0071555">
    <property type="term" value="P:cell wall organization"/>
    <property type="evidence" value="ECO:0007669"/>
    <property type="project" value="TreeGrafter"/>
</dbReference>
<feature type="chain" id="PRO_5039537348" evidence="1">
    <location>
        <begin position="24"/>
        <end position="484"/>
    </location>
</feature>
<dbReference type="PANTHER" id="PTHR30627:SF24">
    <property type="entry name" value="PENICILLIN-BINDING PROTEIN 4B"/>
    <property type="match status" value="1"/>
</dbReference>
<dbReference type="PANTHER" id="PTHR30627">
    <property type="entry name" value="PEPTIDOGLYCAN D,D-TRANSPEPTIDASE"/>
    <property type="match status" value="1"/>
</dbReference>
<proteinExistence type="predicted"/>
<protein>
    <submittedName>
        <fullName evidence="4">Penicillin-binding protein transpeptidase</fullName>
    </submittedName>
</protein>
<evidence type="ECO:0000256" key="1">
    <source>
        <dbReference type="SAM" id="SignalP"/>
    </source>
</evidence>
<evidence type="ECO:0000313" key="4">
    <source>
        <dbReference type="EMBL" id="SBW17424.1"/>
    </source>
</evidence>
<feature type="domain" description="Penicillin binding protein A dimerisation" evidence="3">
    <location>
        <begin position="52"/>
        <end position="134"/>
    </location>
</feature>
<dbReference type="Pfam" id="PF00905">
    <property type="entry name" value="Transpeptidase"/>
    <property type="match status" value="1"/>
</dbReference>
<evidence type="ECO:0000259" key="2">
    <source>
        <dbReference type="Pfam" id="PF00905"/>
    </source>
</evidence>
<dbReference type="InterPro" id="IPR054120">
    <property type="entry name" value="PBPA_dimer"/>
</dbReference>
<dbReference type="SUPFAM" id="SSF56601">
    <property type="entry name" value="beta-lactamase/transpeptidase-like"/>
    <property type="match status" value="1"/>
</dbReference>
<keyword evidence="1" id="KW-0732">Signal</keyword>
<dbReference type="Proteomes" id="UP000199013">
    <property type="component" value="Unassembled WGS sequence"/>
</dbReference>
<dbReference type="Gene3D" id="3.90.1310.10">
    <property type="entry name" value="Penicillin-binding protein 2a (Domain 2)"/>
    <property type="match status" value="1"/>
</dbReference>
<name>A0A1C3NT15_9ACTN</name>
<organism evidence="4 5">
    <name type="scientific">Candidatus Protofrankia californiensis</name>
    <dbReference type="NCBI Taxonomy" id="1839754"/>
    <lineage>
        <taxon>Bacteria</taxon>
        <taxon>Bacillati</taxon>
        <taxon>Actinomycetota</taxon>
        <taxon>Actinomycetes</taxon>
        <taxon>Frankiales</taxon>
        <taxon>Frankiaceae</taxon>
        <taxon>Protofrankia</taxon>
    </lineage>
</organism>
<dbReference type="AlphaFoldDB" id="A0A1C3NT15"/>
<dbReference type="EMBL" id="FLUV01000085">
    <property type="protein sequence ID" value="SBW17424.1"/>
    <property type="molecule type" value="Genomic_DNA"/>
</dbReference>
<evidence type="ECO:0000259" key="3">
    <source>
        <dbReference type="Pfam" id="PF21922"/>
    </source>
</evidence>
<sequence>MNSPIRKVAVACLLLFAALLVNANWLQAKKADGLRQEPNNARQITERLERERGWIAVAGGQAVASSVPSNDEYKYQRQYPATKLYAAIAGYYGLYTSAGLERSQNDFLSGEDQRLFVSKVSDLVTGHQQRGGSIVTTLVPRIQQVATTALGNRKGAVVALDPKTGEILAMVTSPTYDPIPLASHNETTASKAAQALNTDPDKPLLNRATQETYPPGSTFKVITAAAALNAGHQLEERIAAPDQLPLPQSRTVLPNFGGERCGDGRTDTLIHALTISCNTAFAQLGIDLTDDALRAQAEAFGFNSTVPDFPLAQVPSVYPTQPLDGAQTAQSAIGQFDDRVTPLQMAQVAAAIGNNGVMMRPYVVSEMLGPDLKAISRTEPEVYKRPVSADVAAKLNTMMQIVVSSGTGTKAQISGVAVAGKTGTAEHGDNEPPHAWFIGFAPAVNPSVAVAVVVEDGGGEFGTGGAVAAPVAQQVMKTALDVRR</sequence>
<dbReference type="Pfam" id="PF21922">
    <property type="entry name" value="PBP_dimer_2"/>
    <property type="match status" value="1"/>
</dbReference>
<dbReference type="InterPro" id="IPR001460">
    <property type="entry name" value="PCN-bd_Tpept"/>
</dbReference>
<feature type="signal peptide" evidence="1">
    <location>
        <begin position="1"/>
        <end position="23"/>
    </location>
</feature>
<accession>A0A1C3NT15</accession>
<dbReference type="GO" id="GO:0008658">
    <property type="term" value="F:penicillin binding"/>
    <property type="evidence" value="ECO:0007669"/>
    <property type="project" value="InterPro"/>
</dbReference>
<keyword evidence="5" id="KW-1185">Reference proteome</keyword>
<dbReference type="InterPro" id="IPR050515">
    <property type="entry name" value="Beta-lactam/transpept"/>
</dbReference>
<gene>
    <name evidence="4" type="ORF">FDG2_0212</name>
</gene>
<reference evidence="5" key="1">
    <citation type="submission" date="2016-02" db="EMBL/GenBank/DDBJ databases">
        <authorList>
            <person name="Wibberg D."/>
        </authorList>
    </citation>
    <scope>NUCLEOTIDE SEQUENCE [LARGE SCALE GENOMIC DNA]</scope>
</reference>
<dbReference type="GO" id="GO:0071972">
    <property type="term" value="F:peptidoglycan L,D-transpeptidase activity"/>
    <property type="evidence" value="ECO:0007669"/>
    <property type="project" value="TreeGrafter"/>
</dbReference>
<feature type="domain" description="Penicillin-binding protein transpeptidase" evidence="2">
    <location>
        <begin position="155"/>
        <end position="477"/>
    </location>
</feature>
<dbReference type="Gene3D" id="3.40.710.10">
    <property type="entry name" value="DD-peptidase/beta-lactamase superfamily"/>
    <property type="match status" value="1"/>
</dbReference>
<dbReference type="InterPro" id="IPR012338">
    <property type="entry name" value="Beta-lactam/transpept-like"/>
</dbReference>
<dbReference type="GO" id="GO:0005886">
    <property type="term" value="C:plasma membrane"/>
    <property type="evidence" value="ECO:0007669"/>
    <property type="project" value="TreeGrafter"/>
</dbReference>